<accession>A0A6S6UHG9</accession>
<dbReference type="EMBL" id="CACVAQ010000489">
    <property type="protein sequence ID" value="CAA6829414.1"/>
    <property type="molecule type" value="Genomic_DNA"/>
</dbReference>
<reference evidence="1" key="1">
    <citation type="submission" date="2020-01" db="EMBL/GenBank/DDBJ databases">
        <authorList>
            <person name="Meier V. D."/>
            <person name="Meier V D."/>
        </authorList>
    </citation>
    <scope>NUCLEOTIDE SEQUENCE</scope>
    <source>
        <strain evidence="1">HLG_WM_MAG_10</strain>
    </source>
</reference>
<gene>
    <name evidence="1" type="ORF">HELGO_WM24520</name>
</gene>
<protein>
    <submittedName>
        <fullName evidence="1">Uncharacterized protein</fullName>
    </submittedName>
</protein>
<dbReference type="AlphaFoldDB" id="A0A6S6UHG9"/>
<evidence type="ECO:0000313" key="1">
    <source>
        <dbReference type="EMBL" id="CAA6829414.1"/>
    </source>
</evidence>
<proteinExistence type="predicted"/>
<organism evidence="1">
    <name type="scientific">uncultured Aureispira sp</name>
    <dbReference type="NCBI Taxonomy" id="1331704"/>
    <lineage>
        <taxon>Bacteria</taxon>
        <taxon>Pseudomonadati</taxon>
        <taxon>Bacteroidota</taxon>
        <taxon>Saprospiria</taxon>
        <taxon>Saprospirales</taxon>
        <taxon>Saprospiraceae</taxon>
        <taxon>Aureispira</taxon>
        <taxon>environmental samples</taxon>
    </lineage>
</organism>
<sequence>MIIIVYCWALGACSINKQMPLMKVAEHLEGNWINQEYLEALRLTKSPQQADETARIKVVEVRIDTFKQLVLSFQEGDDWLLGRDKEGLFFSSIFDYTLKLKTKLISNQKLQVGDKLFLRFGQELNSRDKDLSLVQKILFTGSYEWNGKPVEFCKGGAIKGMERAGVETYYPIVYYNSNKEMDQIWLNKGNANAKKYGFEFQKKKLYIYALECPNQDVFCGDKSQRGNLLFELNKR</sequence>
<name>A0A6S6UHG9_9BACT</name>